<proteinExistence type="predicted"/>
<sequence length="154" mass="15667">MKQSIVSSSRRGLLSFAAVAAFAVAGLAGLSAAHADPVTLTAKLVPVTGAPPTGIGHVTATYDPATETLSWQVDYAGLSGPVLAAHIHGPATPGMDAPVVVPFTPPFPSPFAGKATLTLDQVSQLLGGLYYVNLHTQAFPGGEIRGQLNVQPSN</sequence>
<dbReference type="AlphaFoldDB" id="A0A964E006"/>
<evidence type="ECO:0000256" key="1">
    <source>
        <dbReference type="SAM" id="SignalP"/>
    </source>
</evidence>
<comment type="caution">
    <text evidence="3">The sequence shown here is derived from an EMBL/GenBank/DDBJ whole genome shotgun (WGS) entry which is preliminary data.</text>
</comment>
<dbReference type="EMBL" id="JAESVB010000007">
    <property type="protein sequence ID" value="MCB8876662.1"/>
    <property type="molecule type" value="Genomic_DNA"/>
</dbReference>
<evidence type="ECO:0000313" key="3">
    <source>
        <dbReference type="EMBL" id="MCB8876662.1"/>
    </source>
</evidence>
<dbReference type="InterPro" id="IPR006311">
    <property type="entry name" value="TAT_signal"/>
</dbReference>
<reference evidence="3" key="1">
    <citation type="journal article" date="2021" name="Microorganisms">
        <title>Acidisoma silvae sp. nov. and Acidisomacellulosilytica sp. nov., Two Acidophilic Bacteria Isolated from Decaying Wood, Hydrolyzing Cellulose and Producing Poly-3-hydroxybutyrate.</title>
        <authorList>
            <person name="Mieszkin S."/>
            <person name="Pouder E."/>
            <person name="Uroz S."/>
            <person name="Simon-Colin C."/>
            <person name="Alain K."/>
        </authorList>
    </citation>
    <scope>NUCLEOTIDE SEQUENCE</scope>
    <source>
        <strain evidence="3">HW T2.11</strain>
    </source>
</reference>
<dbReference type="PROSITE" id="PS51318">
    <property type="entry name" value="TAT"/>
    <property type="match status" value="1"/>
</dbReference>
<feature type="signal peptide" evidence="1">
    <location>
        <begin position="1"/>
        <end position="35"/>
    </location>
</feature>
<keyword evidence="1" id="KW-0732">Signal</keyword>
<dbReference type="RefSeq" id="WP_227322321.1">
    <property type="nucleotide sequence ID" value="NZ_JAESVB010000007.1"/>
</dbReference>
<dbReference type="InterPro" id="IPR010895">
    <property type="entry name" value="CHRD"/>
</dbReference>
<organism evidence="3 4">
    <name type="scientific">Acidisoma silvae</name>
    <dbReference type="NCBI Taxonomy" id="2802396"/>
    <lineage>
        <taxon>Bacteria</taxon>
        <taxon>Pseudomonadati</taxon>
        <taxon>Pseudomonadota</taxon>
        <taxon>Alphaproteobacteria</taxon>
        <taxon>Acetobacterales</taxon>
        <taxon>Acidocellaceae</taxon>
        <taxon>Acidisoma</taxon>
    </lineage>
</organism>
<keyword evidence="4" id="KW-1185">Reference proteome</keyword>
<accession>A0A964E006</accession>
<evidence type="ECO:0000313" key="4">
    <source>
        <dbReference type="Proteomes" id="UP000708298"/>
    </source>
</evidence>
<gene>
    <name evidence="3" type="ORF">ASILVAE211_15825</name>
</gene>
<dbReference type="Proteomes" id="UP000708298">
    <property type="component" value="Unassembled WGS sequence"/>
</dbReference>
<evidence type="ECO:0000259" key="2">
    <source>
        <dbReference type="PROSITE" id="PS50933"/>
    </source>
</evidence>
<dbReference type="PROSITE" id="PS50933">
    <property type="entry name" value="CHRD"/>
    <property type="match status" value="1"/>
</dbReference>
<feature type="domain" description="CHRD" evidence="2">
    <location>
        <begin position="32"/>
        <end position="153"/>
    </location>
</feature>
<feature type="chain" id="PRO_5037121684" evidence="1">
    <location>
        <begin position="36"/>
        <end position="154"/>
    </location>
</feature>
<protein>
    <submittedName>
        <fullName evidence="3">CHRD domain-containing protein</fullName>
    </submittedName>
</protein>
<name>A0A964E006_9PROT</name>
<reference evidence="3" key="2">
    <citation type="submission" date="2021-01" db="EMBL/GenBank/DDBJ databases">
        <authorList>
            <person name="Mieszkin S."/>
            <person name="Pouder E."/>
            <person name="Alain K."/>
        </authorList>
    </citation>
    <scope>NUCLEOTIDE SEQUENCE</scope>
    <source>
        <strain evidence="3">HW T2.11</strain>
    </source>
</reference>
<dbReference type="Pfam" id="PF07452">
    <property type="entry name" value="CHRD"/>
    <property type="match status" value="1"/>
</dbReference>
<dbReference type="SMART" id="SM00754">
    <property type="entry name" value="CHRD"/>
    <property type="match status" value="1"/>
</dbReference>